<evidence type="ECO:0000313" key="3">
    <source>
        <dbReference type="EMBL" id="GAA2033812.1"/>
    </source>
</evidence>
<protein>
    <recommendedName>
        <fullName evidence="2">YcxB-like C-terminal domain-containing protein</fullName>
    </recommendedName>
</protein>
<dbReference type="Pfam" id="PF14317">
    <property type="entry name" value="YcxB"/>
    <property type="match status" value="1"/>
</dbReference>
<keyword evidence="1" id="KW-0472">Membrane</keyword>
<sequence length="160" mass="17444">MEVTGEYLLSAQEYGSGMKVILRGRRRFVSWLFATPAAVCGAVLLATGHPAFGVYGLAIALLTVCAWRIEAARANLAFKRRRGRTPLTVSFTDDGVTTKTLQGASAHRPWHGFTKAVETGHVFVLYVSTGHALIVPKRPFSSIDTERISSLLRAAELLSR</sequence>
<evidence type="ECO:0000313" key="4">
    <source>
        <dbReference type="Proteomes" id="UP001500751"/>
    </source>
</evidence>
<keyword evidence="1" id="KW-0812">Transmembrane</keyword>
<organism evidence="3 4">
    <name type="scientific">Catenulispora yoronensis</name>
    <dbReference type="NCBI Taxonomy" id="450799"/>
    <lineage>
        <taxon>Bacteria</taxon>
        <taxon>Bacillati</taxon>
        <taxon>Actinomycetota</taxon>
        <taxon>Actinomycetes</taxon>
        <taxon>Catenulisporales</taxon>
        <taxon>Catenulisporaceae</taxon>
        <taxon>Catenulispora</taxon>
    </lineage>
</organism>
<keyword evidence="4" id="KW-1185">Reference proteome</keyword>
<name>A0ABP5FTH5_9ACTN</name>
<feature type="domain" description="YcxB-like C-terminal" evidence="2">
    <location>
        <begin position="91"/>
        <end position="151"/>
    </location>
</feature>
<accession>A0ABP5FTH5</accession>
<dbReference type="InterPro" id="IPR025588">
    <property type="entry name" value="YcxB-like_C"/>
</dbReference>
<feature type="transmembrane region" description="Helical" evidence="1">
    <location>
        <begin position="28"/>
        <end position="46"/>
    </location>
</feature>
<dbReference type="RefSeq" id="WP_344666943.1">
    <property type="nucleotide sequence ID" value="NZ_BAAAQN010000020.1"/>
</dbReference>
<evidence type="ECO:0000256" key="1">
    <source>
        <dbReference type="SAM" id="Phobius"/>
    </source>
</evidence>
<keyword evidence="1" id="KW-1133">Transmembrane helix</keyword>
<gene>
    <name evidence="3" type="ORF">GCM10009839_37850</name>
</gene>
<evidence type="ECO:0000259" key="2">
    <source>
        <dbReference type="Pfam" id="PF14317"/>
    </source>
</evidence>
<dbReference type="Proteomes" id="UP001500751">
    <property type="component" value="Unassembled WGS sequence"/>
</dbReference>
<feature type="transmembrane region" description="Helical" evidence="1">
    <location>
        <begin position="52"/>
        <end position="71"/>
    </location>
</feature>
<comment type="caution">
    <text evidence="3">The sequence shown here is derived from an EMBL/GenBank/DDBJ whole genome shotgun (WGS) entry which is preliminary data.</text>
</comment>
<reference evidence="4" key="1">
    <citation type="journal article" date="2019" name="Int. J. Syst. Evol. Microbiol.">
        <title>The Global Catalogue of Microorganisms (GCM) 10K type strain sequencing project: providing services to taxonomists for standard genome sequencing and annotation.</title>
        <authorList>
            <consortium name="The Broad Institute Genomics Platform"/>
            <consortium name="The Broad Institute Genome Sequencing Center for Infectious Disease"/>
            <person name="Wu L."/>
            <person name="Ma J."/>
        </authorList>
    </citation>
    <scope>NUCLEOTIDE SEQUENCE [LARGE SCALE GENOMIC DNA]</scope>
    <source>
        <strain evidence="4">JCM 16014</strain>
    </source>
</reference>
<proteinExistence type="predicted"/>
<dbReference type="EMBL" id="BAAAQN010000020">
    <property type="protein sequence ID" value="GAA2033812.1"/>
    <property type="molecule type" value="Genomic_DNA"/>
</dbReference>